<dbReference type="Gene3D" id="3.40.50.300">
    <property type="entry name" value="P-loop containing nucleotide triphosphate hydrolases"/>
    <property type="match status" value="1"/>
</dbReference>
<dbReference type="PROSITE" id="PS50893">
    <property type="entry name" value="ABC_TRANSPORTER_2"/>
    <property type="match status" value="1"/>
</dbReference>
<dbReference type="Pfam" id="PF12399">
    <property type="entry name" value="BCA_ABC_TP_C"/>
    <property type="match status" value="1"/>
</dbReference>
<evidence type="ECO:0000256" key="4">
    <source>
        <dbReference type="ARBA" id="ARBA00022692"/>
    </source>
</evidence>
<dbReference type="InterPro" id="IPR001851">
    <property type="entry name" value="ABC_transp_permease"/>
</dbReference>
<evidence type="ECO:0000256" key="1">
    <source>
        <dbReference type="ARBA" id="ARBA00004651"/>
    </source>
</evidence>
<organism evidence="12 13">
    <name type="scientific">Gaiella occulta</name>
    <dbReference type="NCBI Taxonomy" id="1002870"/>
    <lineage>
        <taxon>Bacteria</taxon>
        <taxon>Bacillati</taxon>
        <taxon>Actinomycetota</taxon>
        <taxon>Thermoleophilia</taxon>
        <taxon>Gaiellales</taxon>
        <taxon>Gaiellaceae</taxon>
        <taxon>Gaiella</taxon>
    </lineage>
</organism>
<evidence type="ECO:0000256" key="6">
    <source>
        <dbReference type="ARBA" id="ARBA00022840"/>
    </source>
</evidence>
<name>A0A7M2YY13_9ACTN</name>
<dbReference type="GO" id="GO:0015658">
    <property type="term" value="F:branched-chain amino acid transmembrane transporter activity"/>
    <property type="evidence" value="ECO:0007669"/>
    <property type="project" value="InterPro"/>
</dbReference>
<comment type="caution">
    <text evidence="12">The sequence shown here is derived from an EMBL/GenBank/DDBJ whole genome shotgun (WGS) entry which is preliminary data.</text>
</comment>
<comment type="subcellular location">
    <subcellularLocation>
        <location evidence="1">Cell membrane</location>
        <topology evidence="1">Multi-pass membrane protein</topology>
    </subcellularLocation>
</comment>
<keyword evidence="8 10" id="KW-0472">Membrane</keyword>
<dbReference type="InterPro" id="IPR043428">
    <property type="entry name" value="LivM-like"/>
</dbReference>
<feature type="transmembrane region" description="Helical" evidence="10">
    <location>
        <begin position="55"/>
        <end position="73"/>
    </location>
</feature>
<evidence type="ECO:0000256" key="7">
    <source>
        <dbReference type="ARBA" id="ARBA00022989"/>
    </source>
</evidence>
<keyword evidence="4 10" id="KW-0812">Transmembrane</keyword>
<dbReference type="EMBL" id="QQZY01000004">
    <property type="protein sequence ID" value="RDI74368.1"/>
    <property type="molecule type" value="Genomic_DNA"/>
</dbReference>
<dbReference type="Proteomes" id="UP000254134">
    <property type="component" value="Unassembled WGS sequence"/>
</dbReference>
<evidence type="ECO:0000256" key="9">
    <source>
        <dbReference type="SAM" id="MobiDB-lite"/>
    </source>
</evidence>
<dbReference type="InterPro" id="IPR051120">
    <property type="entry name" value="ABC_AA/LPS_Transport"/>
</dbReference>
<dbReference type="GO" id="GO:0005524">
    <property type="term" value="F:ATP binding"/>
    <property type="evidence" value="ECO:0007669"/>
    <property type="project" value="UniProtKB-KW"/>
</dbReference>
<dbReference type="PANTHER" id="PTHR45772:SF1">
    <property type="entry name" value="ABC TRANSPORTER ATP-BINDING PROTEIN"/>
    <property type="match status" value="1"/>
</dbReference>
<evidence type="ECO:0000256" key="5">
    <source>
        <dbReference type="ARBA" id="ARBA00022741"/>
    </source>
</evidence>
<dbReference type="SMART" id="SM00382">
    <property type="entry name" value="AAA"/>
    <property type="match status" value="1"/>
</dbReference>
<dbReference type="InterPro" id="IPR032823">
    <property type="entry name" value="BCA_ABC_TP_C"/>
</dbReference>
<evidence type="ECO:0000256" key="8">
    <source>
        <dbReference type="ARBA" id="ARBA00023136"/>
    </source>
</evidence>
<dbReference type="Pfam" id="PF00005">
    <property type="entry name" value="ABC_tran"/>
    <property type="match status" value="1"/>
</dbReference>
<feature type="transmembrane region" description="Helical" evidence="10">
    <location>
        <begin position="155"/>
        <end position="174"/>
    </location>
</feature>
<accession>A0A7M2YY13</accession>
<dbReference type="InterPro" id="IPR003439">
    <property type="entry name" value="ABC_transporter-like_ATP-bd"/>
</dbReference>
<proteinExistence type="predicted"/>
<gene>
    <name evidence="12" type="ORF">Gocc_1944</name>
</gene>
<keyword evidence="7 10" id="KW-1133">Transmembrane helix</keyword>
<evidence type="ECO:0000256" key="3">
    <source>
        <dbReference type="ARBA" id="ARBA00022475"/>
    </source>
</evidence>
<feature type="region of interest" description="Disordered" evidence="9">
    <location>
        <begin position="307"/>
        <end position="340"/>
    </location>
</feature>
<keyword evidence="2" id="KW-0813">Transport</keyword>
<dbReference type="Pfam" id="PF02653">
    <property type="entry name" value="BPD_transp_2"/>
    <property type="match status" value="1"/>
</dbReference>
<dbReference type="InterPro" id="IPR027417">
    <property type="entry name" value="P-loop_NTPase"/>
</dbReference>
<protein>
    <submittedName>
        <fullName evidence="12">Branched-chain amino acid transport system / permease component</fullName>
    </submittedName>
</protein>
<feature type="transmembrane region" description="Helical" evidence="10">
    <location>
        <begin position="205"/>
        <end position="228"/>
    </location>
</feature>
<feature type="compositionally biased region" description="Basic residues" evidence="9">
    <location>
        <begin position="307"/>
        <end position="317"/>
    </location>
</feature>
<feature type="domain" description="ABC transporter" evidence="11">
    <location>
        <begin position="345"/>
        <end position="572"/>
    </location>
</feature>
<dbReference type="GO" id="GO:0016887">
    <property type="term" value="F:ATP hydrolysis activity"/>
    <property type="evidence" value="ECO:0007669"/>
    <property type="project" value="InterPro"/>
</dbReference>
<keyword evidence="6" id="KW-0067">ATP-binding</keyword>
<evidence type="ECO:0000256" key="2">
    <source>
        <dbReference type="ARBA" id="ARBA00022448"/>
    </source>
</evidence>
<evidence type="ECO:0000313" key="12">
    <source>
        <dbReference type="EMBL" id="RDI74368.1"/>
    </source>
</evidence>
<feature type="transmembrane region" description="Helical" evidence="10">
    <location>
        <begin position="85"/>
        <end position="105"/>
    </location>
</feature>
<dbReference type="PANTHER" id="PTHR45772">
    <property type="entry name" value="CONSERVED COMPONENT OF ABC TRANSPORTER FOR NATURAL AMINO ACIDS-RELATED"/>
    <property type="match status" value="1"/>
</dbReference>
<keyword evidence="3" id="KW-1003">Cell membrane</keyword>
<reference evidence="13" key="2">
    <citation type="journal article" date="2019" name="MicrobiologyOpen">
        <title>High-quality draft genome sequence of Gaiella occulta isolated from a 150 meter deep mineral water borehole and comparison with the genome sequences of other deep-branching lineages of the phylum Actinobacteria.</title>
        <authorList>
            <person name="Severino R."/>
            <person name="Froufe H.J.C."/>
            <person name="Barroso C."/>
            <person name="Albuquerque L."/>
            <person name="Lobo-da-Cunha A."/>
            <person name="da Costa M.S."/>
            <person name="Egas C."/>
        </authorList>
    </citation>
    <scope>NUCLEOTIDE SEQUENCE [LARGE SCALE GENOMIC DNA]</scope>
    <source>
        <strain evidence="13">F2-233</strain>
    </source>
</reference>
<keyword evidence="13" id="KW-1185">Reference proteome</keyword>
<dbReference type="SUPFAM" id="SSF52540">
    <property type="entry name" value="P-loop containing nucleoside triphosphate hydrolases"/>
    <property type="match status" value="1"/>
</dbReference>
<dbReference type="GO" id="GO:0005886">
    <property type="term" value="C:plasma membrane"/>
    <property type="evidence" value="ECO:0007669"/>
    <property type="project" value="UniProtKB-SubCell"/>
</dbReference>
<evidence type="ECO:0000313" key="13">
    <source>
        <dbReference type="Proteomes" id="UP000254134"/>
    </source>
</evidence>
<sequence>MLVARRLALPALLVASVLAVAGSSFLLPSYWLFLATSAVIGAIVARSTGLVTGQAGMISLCQLSFAAVGAWVVSRLSLTGQGVPFLVQIVAAGLAAVPLGILVGLPALRLRGVHLAVVTLGFATTVDVYLRVKGFPREGFASAVSPPGPFDDPRIYFELCFGTFVVVALLLALAGRRRVGAAWLAVRHSERATAAMGMSVPRVKLTAFATSAFVAGLSGGLLTGQVGLVTPENFAPVGSLVTFAVAVMTAAQYVEGAILAGVLVAFFPEVLRRLGLPLDIADLAFALGAIDVLRRGRGGIAAQARQAMRRRGGRRSPAHTSVATAPPARPPRRTRSADAGATPALEVKGLTVRFGEVAALDGVDLRVRPGTVHALIGPNGAGKTTLVDAVTGFLPRYGGDVLVAGFSLDGLLAYRRARAGVRRTFQQDRTIPDLSVGDYVRLAAGHRTSARDAEAVLGFLGCPAADRPVGSLDVGTRRLVEVAGALAARPALLLLDEPAAGMTEVESADLAQRIAAIPSRFDCAVLLIEHDMAHVVAASSEVTVVDFGRTIASGSPRDVLEHPDVVAAYLGQEIAV</sequence>
<dbReference type="CDD" id="cd06581">
    <property type="entry name" value="TM_PBP1_LivM_like"/>
    <property type="match status" value="1"/>
</dbReference>
<dbReference type="AlphaFoldDB" id="A0A7M2YY13"/>
<dbReference type="OrthoDB" id="9128957at2"/>
<evidence type="ECO:0000256" key="10">
    <source>
        <dbReference type="SAM" id="Phobius"/>
    </source>
</evidence>
<dbReference type="InterPro" id="IPR003593">
    <property type="entry name" value="AAA+_ATPase"/>
</dbReference>
<reference evidence="12 13" key="1">
    <citation type="submission" date="2018-07" db="EMBL/GenBank/DDBJ databases">
        <title>High-quality-draft genome sequence of Gaiella occulta.</title>
        <authorList>
            <person name="Severino R."/>
            <person name="Froufe H.J.C."/>
            <person name="Rainey F.A."/>
            <person name="Barroso C."/>
            <person name="Albuquerque L."/>
            <person name="Lobo-Da-Cunha A."/>
            <person name="Da Costa M.S."/>
            <person name="Egas C."/>
        </authorList>
    </citation>
    <scope>NUCLEOTIDE SEQUENCE [LARGE SCALE GENOMIC DNA]</scope>
    <source>
        <strain evidence="12 13">F2-233</strain>
    </source>
</reference>
<dbReference type="RefSeq" id="WP_114796366.1">
    <property type="nucleotide sequence ID" value="NZ_QQZY01000004.1"/>
</dbReference>
<keyword evidence="5" id="KW-0547">Nucleotide-binding</keyword>
<evidence type="ECO:0000259" key="11">
    <source>
        <dbReference type="PROSITE" id="PS50893"/>
    </source>
</evidence>
<feature type="transmembrane region" description="Helical" evidence="10">
    <location>
        <begin position="240"/>
        <end position="267"/>
    </location>
</feature>